<feature type="non-terminal residue" evidence="1">
    <location>
        <position position="62"/>
    </location>
</feature>
<evidence type="ECO:0000313" key="2">
    <source>
        <dbReference type="Proteomes" id="UP000182692"/>
    </source>
</evidence>
<reference evidence="1 2" key="1">
    <citation type="submission" date="2016-10" db="EMBL/GenBank/DDBJ databases">
        <authorList>
            <person name="de Groot N.N."/>
        </authorList>
    </citation>
    <scope>NUCLEOTIDE SEQUENCE [LARGE SCALE GENOMIC DNA]</scope>
    <source>
        <strain evidence="1 2">DSM 15893</strain>
    </source>
</reference>
<gene>
    <name evidence="1" type="ORF">SAMN03084138_04874</name>
</gene>
<proteinExistence type="predicted"/>
<evidence type="ECO:0000313" key="1">
    <source>
        <dbReference type="EMBL" id="SFQ36498.1"/>
    </source>
</evidence>
<protein>
    <submittedName>
        <fullName evidence="1">Type VI secretion system secreted protein VgrG</fullName>
    </submittedName>
</protein>
<sequence length="62" mass="6755">MATESGLQFTLAVEGLPNDTFAVLEFSGESALSTPFLYQVKLASRNESVSQDEVVDRNVTLM</sequence>
<dbReference type="Gene3D" id="2.30.110.50">
    <property type="match status" value="1"/>
</dbReference>
<dbReference type="EMBL" id="FOWR01000079">
    <property type="protein sequence ID" value="SFQ36498.1"/>
    <property type="molecule type" value="Genomic_DNA"/>
</dbReference>
<dbReference type="OrthoDB" id="9762420at2"/>
<dbReference type="GeneID" id="35870063"/>
<dbReference type="SUPFAM" id="SSF69279">
    <property type="entry name" value="Phage tail proteins"/>
    <property type="match status" value="1"/>
</dbReference>
<accession>A0A1I5XX26</accession>
<organism evidence="1 2">
    <name type="scientific">Enterovibrio norvegicus DSM 15893</name>
    <dbReference type="NCBI Taxonomy" id="1121869"/>
    <lineage>
        <taxon>Bacteria</taxon>
        <taxon>Pseudomonadati</taxon>
        <taxon>Pseudomonadota</taxon>
        <taxon>Gammaproteobacteria</taxon>
        <taxon>Vibrionales</taxon>
        <taxon>Vibrionaceae</taxon>
        <taxon>Enterovibrio</taxon>
    </lineage>
</organism>
<dbReference type="RefSeq" id="WP_139218824.1">
    <property type="nucleotide sequence ID" value="NZ_FOWR01000079.1"/>
</dbReference>
<dbReference type="Proteomes" id="UP000182692">
    <property type="component" value="Unassembled WGS sequence"/>
</dbReference>
<name>A0A1I5XX26_9GAMM</name>
<dbReference type="AlphaFoldDB" id="A0A1I5XX26"/>